<evidence type="ECO:0000256" key="1">
    <source>
        <dbReference type="SAM" id="MobiDB-lite"/>
    </source>
</evidence>
<dbReference type="Proteomes" id="UP000299102">
    <property type="component" value="Unassembled WGS sequence"/>
</dbReference>
<comment type="caution">
    <text evidence="2">The sequence shown here is derived from an EMBL/GenBank/DDBJ whole genome shotgun (WGS) entry which is preliminary data.</text>
</comment>
<proteinExistence type="predicted"/>
<sequence>MKSKDAAHNLTLSPEHVPTSEVLRKSDNNQWRDILELQNRNMIELIKAIQTPCRPLISLLEFNPEQPNVDPRVQRAKVSGRRRRWRVDVSEINPRLEP</sequence>
<protein>
    <submittedName>
        <fullName evidence="2">Uncharacterized protein</fullName>
    </submittedName>
</protein>
<dbReference type="EMBL" id="BGZK01001039">
    <property type="protein sequence ID" value="GBP69406.1"/>
    <property type="molecule type" value="Genomic_DNA"/>
</dbReference>
<feature type="region of interest" description="Disordered" evidence="1">
    <location>
        <begin position="1"/>
        <end position="25"/>
    </location>
</feature>
<dbReference type="OrthoDB" id="116216at2759"/>
<evidence type="ECO:0000313" key="2">
    <source>
        <dbReference type="EMBL" id="GBP69406.1"/>
    </source>
</evidence>
<keyword evidence="3" id="KW-1185">Reference proteome</keyword>
<name>A0A4C1Y0I2_EUMVA</name>
<reference evidence="2 3" key="1">
    <citation type="journal article" date="2019" name="Commun. Biol.">
        <title>The bagworm genome reveals a unique fibroin gene that provides high tensile strength.</title>
        <authorList>
            <person name="Kono N."/>
            <person name="Nakamura H."/>
            <person name="Ohtoshi R."/>
            <person name="Tomita M."/>
            <person name="Numata K."/>
            <person name="Arakawa K."/>
        </authorList>
    </citation>
    <scope>NUCLEOTIDE SEQUENCE [LARGE SCALE GENOMIC DNA]</scope>
</reference>
<organism evidence="2 3">
    <name type="scientific">Eumeta variegata</name>
    <name type="common">Bagworm moth</name>
    <name type="synonym">Eumeta japonica</name>
    <dbReference type="NCBI Taxonomy" id="151549"/>
    <lineage>
        <taxon>Eukaryota</taxon>
        <taxon>Metazoa</taxon>
        <taxon>Ecdysozoa</taxon>
        <taxon>Arthropoda</taxon>
        <taxon>Hexapoda</taxon>
        <taxon>Insecta</taxon>
        <taxon>Pterygota</taxon>
        <taxon>Neoptera</taxon>
        <taxon>Endopterygota</taxon>
        <taxon>Lepidoptera</taxon>
        <taxon>Glossata</taxon>
        <taxon>Ditrysia</taxon>
        <taxon>Tineoidea</taxon>
        <taxon>Psychidae</taxon>
        <taxon>Oiketicinae</taxon>
        <taxon>Eumeta</taxon>
    </lineage>
</organism>
<evidence type="ECO:0000313" key="3">
    <source>
        <dbReference type="Proteomes" id="UP000299102"/>
    </source>
</evidence>
<accession>A0A4C1Y0I2</accession>
<dbReference type="AlphaFoldDB" id="A0A4C1Y0I2"/>
<gene>
    <name evidence="2" type="ORF">EVAR_54825_1</name>
</gene>